<gene>
    <name evidence="2" type="ORF">ACFPIJ_21635</name>
</gene>
<dbReference type="PROSITE" id="PS51186">
    <property type="entry name" value="GNAT"/>
    <property type="match status" value="1"/>
</dbReference>
<name>A0ABV9VYT2_9ACTN</name>
<protein>
    <submittedName>
        <fullName evidence="2">GNAT family N-acetyltransferase</fullName>
    </submittedName>
</protein>
<proteinExistence type="predicted"/>
<comment type="caution">
    <text evidence="2">The sequence shown here is derived from an EMBL/GenBank/DDBJ whole genome shotgun (WGS) entry which is preliminary data.</text>
</comment>
<dbReference type="Proteomes" id="UP001595912">
    <property type="component" value="Unassembled WGS sequence"/>
</dbReference>
<evidence type="ECO:0000313" key="2">
    <source>
        <dbReference type="EMBL" id="MFC5000430.1"/>
    </source>
</evidence>
<reference evidence="3" key="1">
    <citation type="journal article" date="2019" name="Int. J. Syst. Evol. Microbiol.">
        <title>The Global Catalogue of Microorganisms (GCM) 10K type strain sequencing project: providing services to taxonomists for standard genome sequencing and annotation.</title>
        <authorList>
            <consortium name="The Broad Institute Genomics Platform"/>
            <consortium name="The Broad Institute Genome Sequencing Center for Infectious Disease"/>
            <person name="Wu L."/>
            <person name="Ma J."/>
        </authorList>
    </citation>
    <scope>NUCLEOTIDE SEQUENCE [LARGE SCALE GENOMIC DNA]</scope>
    <source>
        <strain evidence="3">CGMCC 4.7152</strain>
    </source>
</reference>
<accession>A0ABV9VYT2</accession>
<organism evidence="2 3">
    <name type="scientific">Dactylosporangium cerinum</name>
    <dbReference type="NCBI Taxonomy" id="1434730"/>
    <lineage>
        <taxon>Bacteria</taxon>
        <taxon>Bacillati</taxon>
        <taxon>Actinomycetota</taxon>
        <taxon>Actinomycetes</taxon>
        <taxon>Micromonosporales</taxon>
        <taxon>Micromonosporaceae</taxon>
        <taxon>Dactylosporangium</taxon>
    </lineage>
</organism>
<feature type="domain" description="N-acetyltransferase" evidence="1">
    <location>
        <begin position="87"/>
        <end position="222"/>
    </location>
</feature>
<dbReference type="Gene3D" id="3.40.630.30">
    <property type="match status" value="1"/>
</dbReference>
<sequence>MTDLRELSTCWHRGWSASRALPAALDLGPGLRVRCQQLGRDVEYLAVDTDPASLRLLADRVAAEDEVTWLTVPTIDPDPTAAVLEAAGLVVLRRSELMMTIDLRSHPRFPPAAGYRLSTVEDDEVRTAAVLDDASGDVGARGWMGLAGSSAVADRISTFPGHRRRGLASTVMGALAAAALDAGAERGILIASDEGQHLYAKLGWRGVATVLITAVPGTVYPS</sequence>
<dbReference type="SUPFAM" id="SSF55729">
    <property type="entry name" value="Acyl-CoA N-acyltransferases (Nat)"/>
    <property type="match status" value="1"/>
</dbReference>
<evidence type="ECO:0000259" key="1">
    <source>
        <dbReference type="PROSITE" id="PS51186"/>
    </source>
</evidence>
<dbReference type="Pfam" id="PF00583">
    <property type="entry name" value="Acetyltransf_1"/>
    <property type="match status" value="1"/>
</dbReference>
<dbReference type="EMBL" id="JBHSIU010000021">
    <property type="protein sequence ID" value="MFC5000430.1"/>
    <property type="molecule type" value="Genomic_DNA"/>
</dbReference>
<keyword evidence="3" id="KW-1185">Reference proteome</keyword>
<dbReference type="InterPro" id="IPR000182">
    <property type="entry name" value="GNAT_dom"/>
</dbReference>
<dbReference type="InterPro" id="IPR016181">
    <property type="entry name" value="Acyl_CoA_acyltransferase"/>
</dbReference>
<dbReference type="RefSeq" id="WP_380116983.1">
    <property type="nucleotide sequence ID" value="NZ_JBHSIU010000021.1"/>
</dbReference>
<evidence type="ECO:0000313" key="3">
    <source>
        <dbReference type="Proteomes" id="UP001595912"/>
    </source>
</evidence>